<accession>A0A1I8PIW7</accession>
<dbReference type="KEGG" id="scac:106083920"/>
<evidence type="ECO:0000256" key="2">
    <source>
        <dbReference type="ARBA" id="ARBA00005683"/>
    </source>
</evidence>
<dbReference type="PRINTS" id="PR01349">
    <property type="entry name" value="WNTPROTEIN"/>
</dbReference>
<sequence>MYHRIFIIIPIFVIATLSYSIEARGTLLDKLNYIAGQSQYANKIYGQLQVPFSLETAMAASMKIALESCQMAFKWDRWNCPTSDFIRRRTTKAVLMDREDAYVTAISTAAVLYTITKDCTSGIIAGCGSSSDKSFASQCSDNPQEAEKLFRSHAHIDFSDDFYGKLSGHNYRAITNLMEKSLNKQCACAIMGPRGNCGKEICLHTLKPFEEITKDIRQMYDEGLELSNTPENSRVMWDNIPLDVLVYMNDSPNYCEPDAVPFWNGMRGRQCSVGPTGEPLSEEERLKCRQLCTECGYSVRSQNILTESRCNCKLTWGFQVQCEMCVAVQQQHFCY</sequence>
<dbReference type="OrthoDB" id="5945655at2759"/>
<evidence type="ECO:0000256" key="5">
    <source>
        <dbReference type="ARBA" id="ARBA00022530"/>
    </source>
</evidence>
<reference evidence="9" key="1">
    <citation type="submission" date="2020-05" db="UniProtKB">
        <authorList>
            <consortium name="EnsemblMetazoa"/>
        </authorList>
    </citation>
    <scope>IDENTIFICATION</scope>
    <source>
        <strain evidence="9">USDA</strain>
    </source>
</reference>
<evidence type="ECO:0000256" key="3">
    <source>
        <dbReference type="ARBA" id="ARBA00022473"/>
    </source>
</evidence>
<dbReference type="SMART" id="SM00097">
    <property type="entry name" value="WNT1"/>
    <property type="match status" value="1"/>
</dbReference>
<name>A0A1I8PIW7_STOCA</name>
<evidence type="ECO:0000313" key="9">
    <source>
        <dbReference type="EnsemblMetazoa" id="SCAU008516-PA"/>
    </source>
</evidence>
<keyword evidence="4" id="KW-0964">Secreted</keyword>
<comment type="subcellular location">
    <subcellularLocation>
        <location evidence="1 8">Secreted</location>
        <location evidence="1 8">Extracellular space</location>
        <location evidence="1 8">Extracellular matrix</location>
    </subcellularLocation>
</comment>
<evidence type="ECO:0000256" key="4">
    <source>
        <dbReference type="ARBA" id="ARBA00022525"/>
    </source>
</evidence>
<dbReference type="PANTHER" id="PTHR12027:SF81">
    <property type="entry name" value="WNT INHIBITOR OF DORSAL PROTEIN"/>
    <property type="match status" value="1"/>
</dbReference>
<keyword evidence="10" id="KW-1185">Reference proteome</keyword>
<organism evidence="9 10">
    <name type="scientific">Stomoxys calcitrans</name>
    <name type="common">Stable fly</name>
    <name type="synonym">Conops calcitrans</name>
    <dbReference type="NCBI Taxonomy" id="35570"/>
    <lineage>
        <taxon>Eukaryota</taxon>
        <taxon>Metazoa</taxon>
        <taxon>Ecdysozoa</taxon>
        <taxon>Arthropoda</taxon>
        <taxon>Hexapoda</taxon>
        <taxon>Insecta</taxon>
        <taxon>Pterygota</taxon>
        <taxon>Neoptera</taxon>
        <taxon>Endopterygota</taxon>
        <taxon>Diptera</taxon>
        <taxon>Brachycera</taxon>
        <taxon>Muscomorpha</taxon>
        <taxon>Muscoidea</taxon>
        <taxon>Muscidae</taxon>
        <taxon>Stomoxys</taxon>
    </lineage>
</organism>
<keyword evidence="3 8" id="KW-0217">Developmental protein</keyword>
<evidence type="ECO:0000313" key="10">
    <source>
        <dbReference type="Proteomes" id="UP000095300"/>
    </source>
</evidence>
<keyword evidence="7" id="KW-1015">Disulfide bond</keyword>
<dbReference type="Pfam" id="PF00110">
    <property type="entry name" value="wnt"/>
    <property type="match status" value="1"/>
</dbReference>
<dbReference type="GO" id="GO:0005125">
    <property type="term" value="F:cytokine activity"/>
    <property type="evidence" value="ECO:0007669"/>
    <property type="project" value="TreeGrafter"/>
</dbReference>
<gene>
    <name evidence="9" type="primary">106083920</name>
</gene>
<dbReference type="GO" id="GO:0005615">
    <property type="term" value="C:extracellular space"/>
    <property type="evidence" value="ECO:0007669"/>
    <property type="project" value="TreeGrafter"/>
</dbReference>
<keyword evidence="6 8" id="KW-0879">Wnt signaling pathway</keyword>
<comment type="function">
    <text evidence="8">Ligand for members of the frizzled family of seven transmembrane receptors.</text>
</comment>
<dbReference type="Gene3D" id="3.30.2460.20">
    <property type="match status" value="1"/>
</dbReference>
<dbReference type="InterPro" id="IPR043158">
    <property type="entry name" value="Wnt_C"/>
</dbReference>
<dbReference type="Proteomes" id="UP000095300">
    <property type="component" value="Unassembled WGS sequence"/>
</dbReference>
<comment type="similarity">
    <text evidence="2 8">Belongs to the Wnt family.</text>
</comment>
<evidence type="ECO:0000256" key="8">
    <source>
        <dbReference type="RuleBase" id="RU003500"/>
    </source>
</evidence>
<dbReference type="GO" id="GO:0060070">
    <property type="term" value="P:canonical Wnt signaling pathway"/>
    <property type="evidence" value="ECO:0007669"/>
    <property type="project" value="TreeGrafter"/>
</dbReference>
<dbReference type="GO" id="GO:0005109">
    <property type="term" value="F:frizzled binding"/>
    <property type="evidence" value="ECO:0007669"/>
    <property type="project" value="TreeGrafter"/>
</dbReference>
<evidence type="ECO:0000256" key="1">
    <source>
        <dbReference type="ARBA" id="ARBA00004498"/>
    </source>
</evidence>
<dbReference type="PANTHER" id="PTHR12027">
    <property type="entry name" value="WNT RELATED"/>
    <property type="match status" value="1"/>
</dbReference>
<dbReference type="EnsemblMetazoa" id="SCAU008516-RA">
    <property type="protein sequence ID" value="SCAU008516-PA"/>
    <property type="gene ID" value="SCAU008516"/>
</dbReference>
<protein>
    <recommendedName>
        <fullName evidence="8">Protein Wnt</fullName>
    </recommendedName>
</protein>
<dbReference type="GO" id="GO:0045165">
    <property type="term" value="P:cell fate commitment"/>
    <property type="evidence" value="ECO:0007669"/>
    <property type="project" value="TreeGrafter"/>
</dbReference>
<dbReference type="GO" id="GO:0030182">
    <property type="term" value="P:neuron differentiation"/>
    <property type="evidence" value="ECO:0007669"/>
    <property type="project" value="TreeGrafter"/>
</dbReference>
<dbReference type="InterPro" id="IPR005817">
    <property type="entry name" value="Wnt"/>
</dbReference>
<proteinExistence type="inferred from homology"/>
<evidence type="ECO:0000256" key="7">
    <source>
        <dbReference type="ARBA" id="ARBA00023157"/>
    </source>
</evidence>
<evidence type="ECO:0000256" key="6">
    <source>
        <dbReference type="ARBA" id="ARBA00022687"/>
    </source>
</evidence>
<dbReference type="STRING" id="35570.A0A1I8PIW7"/>
<dbReference type="AlphaFoldDB" id="A0A1I8PIW7"/>
<dbReference type="VEuPathDB" id="VectorBase:SCAU008516"/>
<keyword evidence="5" id="KW-0272">Extracellular matrix</keyword>